<reference evidence="3" key="1">
    <citation type="submission" date="2020-04" db="EMBL/GenBank/DDBJ databases">
        <authorList>
            <person name="Zhang T."/>
        </authorList>
    </citation>
    <scope>NUCLEOTIDE SEQUENCE</scope>
    <source>
        <strain evidence="3">HKST-UBA02</strain>
    </source>
</reference>
<dbReference type="SUPFAM" id="SSF53254">
    <property type="entry name" value="Phosphoglycerate mutase-like"/>
    <property type="match status" value="1"/>
</dbReference>
<dbReference type="Gene3D" id="3.40.50.1240">
    <property type="entry name" value="Phosphoglycerate mutase-like"/>
    <property type="match status" value="1"/>
</dbReference>
<dbReference type="Proteomes" id="UP000739538">
    <property type="component" value="Unassembled WGS sequence"/>
</dbReference>
<evidence type="ECO:0000256" key="2">
    <source>
        <dbReference type="SAM" id="Phobius"/>
    </source>
</evidence>
<dbReference type="Pfam" id="PF00300">
    <property type="entry name" value="His_Phos_1"/>
    <property type="match status" value="1"/>
</dbReference>
<evidence type="ECO:0000256" key="1">
    <source>
        <dbReference type="SAM" id="MobiDB-lite"/>
    </source>
</evidence>
<comment type="caution">
    <text evidence="3">The sequence shown here is derived from an EMBL/GenBank/DDBJ whole genome shotgun (WGS) entry which is preliminary data.</text>
</comment>
<sequence length="245" mass="26448">MQRADWDAGNVSLWRWGRVMIAAVSIAVVLSSVIGVVRATDATSAAAQATSEGADQAQIEEQGRDAVPPLLLDPRPDAHAKTGKPAWTIDPHGAIRWVIVVRHAEKASEPEADPPLSEQGERRAKDLERMLIGADPTLLLGTELIRTQRTLEPLAAELGLLVDVHESDDPYGMAAKVLEMERPVSVVAAHSDTVVPILEGLTQLDLQNLYPIEYDDFFVVAIAPGVERSGGRPAASVLRLKYGCE</sequence>
<gene>
    <name evidence="3" type="ORF">KDA27_15270</name>
</gene>
<protein>
    <submittedName>
        <fullName evidence="3">Histidine phosphatase family protein</fullName>
    </submittedName>
</protein>
<keyword evidence="2" id="KW-0812">Transmembrane</keyword>
<feature type="transmembrane region" description="Helical" evidence="2">
    <location>
        <begin position="16"/>
        <end position="37"/>
    </location>
</feature>
<feature type="region of interest" description="Disordered" evidence="1">
    <location>
        <begin position="67"/>
        <end position="86"/>
    </location>
</feature>
<proteinExistence type="predicted"/>
<keyword evidence="2" id="KW-1133">Transmembrane helix</keyword>
<dbReference type="InterPro" id="IPR013078">
    <property type="entry name" value="His_Pase_superF_clade-1"/>
</dbReference>
<dbReference type="EMBL" id="JAGQHS010000085">
    <property type="protein sequence ID" value="MCA9757164.1"/>
    <property type="molecule type" value="Genomic_DNA"/>
</dbReference>
<organism evidence="3 4">
    <name type="scientific">Eiseniibacteriota bacterium</name>
    <dbReference type="NCBI Taxonomy" id="2212470"/>
    <lineage>
        <taxon>Bacteria</taxon>
        <taxon>Candidatus Eiseniibacteriota</taxon>
    </lineage>
</organism>
<dbReference type="AlphaFoldDB" id="A0A956NDV6"/>
<dbReference type="InterPro" id="IPR029033">
    <property type="entry name" value="His_PPase_superfam"/>
</dbReference>
<keyword evidence="2" id="KW-0472">Membrane</keyword>
<reference evidence="3" key="2">
    <citation type="journal article" date="2021" name="Microbiome">
        <title>Successional dynamics and alternative stable states in a saline activated sludge microbial community over 9 years.</title>
        <authorList>
            <person name="Wang Y."/>
            <person name="Ye J."/>
            <person name="Ju F."/>
            <person name="Liu L."/>
            <person name="Boyd J.A."/>
            <person name="Deng Y."/>
            <person name="Parks D.H."/>
            <person name="Jiang X."/>
            <person name="Yin X."/>
            <person name="Woodcroft B.J."/>
            <person name="Tyson G.W."/>
            <person name="Hugenholtz P."/>
            <person name="Polz M.F."/>
            <person name="Zhang T."/>
        </authorList>
    </citation>
    <scope>NUCLEOTIDE SEQUENCE</scope>
    <source>
        <strain evidence="3">HKST-UBA02</strain>
    </source>
</reference>
<accession>A0A956NDV6</accession>
<name>A0A956NDV6_UNCEI</name>
<evidence type="ECO:0000313" key="3">
    <source>
        <dbReference type="EMBL" id="MCA9757164.1"/>
    </source>
</evidence>
<evidence type="ECO:0000313" key="4">
    <source>
        <dbReference type="Proteomes" id="UP000739538"/>
    </source>
</evidence>